<protein>
    <submittedName>
        <fullName evidence="2">Uncharacterized protein</fullName>
    </submittedName>
</protein>
<accession>A0A8J6BVX7</accession>
<evidence type="ECO:0000313" key="2">
    <source>
        <dbReference type="EMBL" id="KAG9391866.1"/>
    </source>
</evidence>
<evidence type="ECO:0000256" key="1">
    <source>
        <dbReference type="SAM" id="MobiDB-lite"/>
    </source>
</evidence>
<comment type="caution">
    <text evidence="2">The sequence shown here is derived from an EMBL/GenBank/DDBJ whole genome shotgun (WGS) entry which is preliminary data.</text>
</comment>
<name>A0A8J6BVX7_9EUKA</name>
<proteinExistence type="predicted"/>
<feature type="region of interest" description="Disordered" evidence="1">
    <location>
        <begin position="21"/>
        <end position="53"/>
    </location>
</feature>
<dbReference type="EMBL" id="JAHDYR010000048">
    <property type="protein sequence ID" value="KAG9391866.1"/>
    <property type="molecule type" value="Genomic_DNA"/>
</dbReference>
<sequence>MDKRKRSAVNHILLCTKATDEAKTDAEANKVPQSKKSTTTSTRKRKADPIPPQTDITNTLVRLADSIGIKYDALVESEHFNSFISSLNPSFSDTLQKHARHESLGDTVSDPLSTLESITPRADILIPPHDLPPPAAQQSTELCGTLKLTMGESSEITGVLSCPGVEERKVLPSVPRAPQDAADLVRHFIATSPQYTVLSVCTAVPGFDQMPSITPTHPTDATYPIKVYTCGLRILETIAATVTNLPVVREIMARRDRRSLQMQALSPMALGLGGPELDLTSDWRAAQKAVLEESASIQADESTALWRSAANEDWNTLRPLETFFTALSTSFDVLHSRAVSLSELYVLMRELEVSNHTFADPNSTLQRDLFDIVDSSFSNNGWVGGMAACYMLDPEQFNDRTTMPEAHQEAARRTIREIIRLFVTQSVADIDVVETRLYDELSAVRGTTFASNQTALEAYSRMETSYPVLMRVAFVLFQMEPTARSSVMTLVPGLADITG</sequence>
<evidence type="ECO:0000313" key="3">
    <source>
        <dbReference type="Proteomes" id="UP000717585"/>
    </source>
</evidence>
<keyword evidence="3" id="KW-1185">Reference proteome</keyword>
<dbReference type="AlphaFoldDB" id="A0A8J6BVX7"/>
<gene>
    <name evidence="2" type="ORF">J8273_6879</name>
</gene>
<dbReference type="Proteomes" id="UP000717585">
    <property type="component" value="Unassembled WGS sequence"/>
</dbReference>
<organism evidence="2 3">
    <name type="scientific">Carpediemonas membranifera</name>
    <dbReference type="NCBI Taxonomy" id="201153"/>
    <lineage>
        <taxon>Eukaryota</taxon>
        <taxon>Metamonada</taxon>
        <taxon>Carpediemonas-like organisms</taxon>
        <taxon>Carpediemonas</taxon>
    </lineage>
</organism>
<reference evidence="2" key="1">
    <citation type="submission" date="2021-05" db="EMBL/GenBank/DDBJ databases">
        <title>A free-living protist that lacks canonical eukaryotic 1 DNA replication and segregation systems.</title>
        <authorList>
            <person name="Salas-Leiva D.E."/>
            <person name="Tromer E.C."/>
            <person name="Curtis B.A."/>
            <person name="Jerlstrom-Hultqvist J."/>
            <person name="Kolisko M."/>
            <person name="Yi Z."/>
            <person name="Salas-Leiva J.S."/>
            <person name="Gallot-Lavallee L."/>
            <person name="Kops G.J.P.L."/>
            <person name="Archibald J.M."/>
            <person name="Simpson A.G.B."/>
            <person name="Roger A.J."/>
        </authorList>
    </citation>
    <scope>NUCLEOTIDE SEQUENCE</scope>
    <source>
        <strain evidence="2">BICM</strain>
    </source>
</reference>